<evidence type="ECO:0000256" key="2">
    <source>
        <dbReference type="ARBA" id="ARBA00022448"/>
    </source>
</evidence>
<dbReference type="GO" id="GO:0009401">
    <property type="term" value="P:phosphoenolpyruvate-dependent sugar phosphotransferase system"/>
    <property type="evidence" value="ECO:0007669"/>
    <property type="project" value="UniProtKB-KW"/>
</dbReference>
<dbReference type="NCBIfam" id="TIGR00848">
    <property type="entry name" value="fruA"/>
    <property type="match status" value="1"/>
</dbReference>
<proteinExistence type="predicted"/>
<dbReference type="GO" id="GO:0008982">
    <property type="term" value="F:protein-N(PI)-phosphohistidine-sugar phosphotransferase activity"/>
    <property type="evidence" value="ECO:0007669"/>
    <property type="project" value="InterPro"/>
</dbReference>
<dbReference type="GO" id="GO:0005737">
    <property type="term" value="C:cytoplasm"/>
    <property type="evidence" value="ECO:0007669"/>
    <property type="project" value="UniProtKB-SubCell"/>
</dbReference>
<keyword evidence="2" id="KW-0813">Transport</keyword>
<evidence type="ECO:0000256" key="4">
    <source>
        <dbReference type="ARBA" id="ARBA00022597"/>
    </source>
</evidence>
<dbReference type="AlphaFoldDB" id="A0A1M4T3L6"/>
<dbReference type="GO" id="GO:0016020">
    <property type="term" value="C:membrane"/>
    <property type="evidence" value="ECO:0007669"/>
    <property type="project" value="InterPro"/>
</dbReference>
<reference evidence="9" key="1">
    <citation type="submission" date="2016-11" db="EMBL/GenBank/DDBJ databases">
        <authorList>
            <person name="Varghese N."/>
            <person name="Submissions S."/>
        </authorList>
    </citation>
    <scope>NUCLEOTIDE SEQUENCE [LARGE SCALE GENOMIC DNA]</scope>
    <source>
        <strain evidence="9">DSM 10124</strain>
    </source>
</reference>
<keyword evidence="6" id="KW-0598">Phosphotransferase system</keyword>
<dbReference type="PROSITE" id="PS51094">
    <property type="entry name" value="PTS_EIIA_TYPE_2"/>
    <property type="match status" value="1"/>
</dbReference>
<dbReference type="PANTHER" id="PTHR47738">
    <property type="entry name" value="PTS SYSTEM FRUCTOSE-LIKE EIIA COMPONENT-RELATED"/>
    <property type="match status" value="1"/>
</dbReference>
<dbReference type="Pfam" id="PF00359">
    <property type="entry name" value="PTS_EIIA_2"/>
    <property type="match status" value="1"/>
</dbReference>
<keyword evidence="5" id="KW-0808">Transferase</keyword>
<sequence>MVIDQNLIVLNLKSNRKEEVIKELAELAFAQGKITSVNDYVQTVLDREKLFTTGVGNGIAIPHGKTDSVKESMMVFAKLNQQIEWESLDGKPVDLVFLLGVPEKDANDLHLQILSRISRKLMDDTFVDKLRRSQTKDEVMDILNSI</sequence>
<keyword evidence="9" id="KW-1185">Reference proteome</keyword>
<dbReference type="RefSeq" id="WP_027308522.1">
    <property type="nucleotide sequence ID" value="NZ_FQVG01000003.1"/>
</dbReference>
<dbReference type="EMBL" id="FQVG01000003">
    <property type="protein sequence ID" value="SHE39059.1"/>
    <property type="molecule type" value="Genomic_DNA"/>
</dbReference>
<dbReference type="InterPro" id="IPR016152">
    <property type="entry name" value="PTrfase/Anion_transptr"/>
</dbReference>
<dbReference type="InterPro" id="IPR004715">
    <property type="entry name" value="PTS_IIA_fruc"/>
</dbReference>
<organism evidence="8 9">
    <name type="scientific">Caloramator proteoclasticus DSM 10124</name>
    <dbReference type="NCBI Taxonomy" id="1121262"/>
    <lineage>
        <taxon>Bacteria</taxon>
        <taxon>Bacillati</taxon>
        <taxon>Bacillota</taxon>
        <taxon>Clostridia</taxon>
        <taxon>Eubacteriales</taxon>
        <taxon>Clostridiaceae</taxon>
        <taxon>Caloramator</taxon>
    </lineage>
</organism>
<evidence type="ECO:0000256" key="5">
    <source>
        <dbReference type="ARBA" id="ARBA00022679"/>
    </source>
</evidence>
<dbReference type="InterPro" id="IPR002178">
    <property type="entry name" value="PTS_EIIA_type-2_dom"/>
</dbReference>
<evidence type="ECO:0000256" key="1">
    <source>
        <dbReference type="ARBA" id="ARBA00004496"/>
    </source>
</evidence>
<protein>
    <submittedName>
        <fullName evidence="8">PTS system IIA component, Fru family</fullName>
    </submittedName>
</protein>
<dbReference type="Proteomes" id="UP000184423">
    <property type="component" value="Unassembled WGS sequence"/>
</dbReference>
<dbReference type="Gene3D" id="3.40.930.10">
    <property type="entry name" value="Mannitol-specific EII, Chain A"/>
    <property type="match status" value="1"/>
</dbReference>
<dbReference type="CDD" id="cd00211">
    <property type="entry name" value="PTS_IIA_fru"/>
    <property type="match status" value="1"/>
</dbReference>
<evidence type="ECO:0000256" key="3">
    <source>
        <dbReference type="ARBA" id="ARBA00022553"/>
    </source>
</evidence>
<evidence type="ECO:0000313" key="9">
    <source>
        <dbReference type="Proteomes" id="UP000184423"/>
    </source>
</evidence>
<dbReference type="InterPro" id="IPR051541">
    <property type="entry name" value="PTS_SugarTrans_NitroReg"/>
</dbReference>
<name>A0A1M4T3L6_9CLOT</name>
<keyword evidence="4" id="KW-0762">Sugar transport</keyword>
<evidence type="ECO:0000313" key="8">
    <source>
        <dbReference type="EMBL" id="SHE39059.1"/>
    </source>
</evidence>
<feature type="domain" description="PTS EIIA type-2" evidence="7">
    <location>
        <begin position="1"/>
        <end position="146"/>
    </location>
</feature>
<gene>
    <name evidence="8" type="ORF">SAMN02746091_00303</name>
</gene>
<dbReference type="SUPFAM" id="SSF55804">
    <property type="entry name" value="Phoshotransferase/anion transport protein"/>
    <property type="match status" value="1"/>
</dbReference>
<dbReference type="PROSITE" id="PS00372">
    <property type="entry name" value="PTS_EIIA_TYPE_2_HIS"/>
    <property type="match status" value="1"/>
</dbReference>
<evidence type="ECO:0000259" key="7">
    <source>
        <dbReference type="PROSITE" id="PS51094"/>
    </source>
</evidence>
<dbReference type="FunFam" id="3.40.930.10:FF:000009">
    <property type="entry name" value="PTS system, fructose specific IIABC component"/>
    <property type="match status" value="1"/>
</dbReference>
<evidence type="ECO:0000256" key="6">
    <source>
        <dbReference type="ARBA" id="ARBA00022683"/>
    </source>
</evidence>
<keyword evidence="3" id="KW-0597">Phosphoprotein</keyword>
<accession>A0A1M4T3L6</accession>
<comment type="subcellular location">
    <subcellularLocation>
        <location evidence="1">Cytoplasm</location>
    </subcellularLocation>
</comment>